<reference evidence="3 4" key="1">
    <citation type="submission" date="2019-04" db="EMBL/GenBank/DDBJ databases">
        <title>Streptomyces oryziradicis sp. nov., a novel actinomycete isolated from rhizosphere soil of rice (Oryza sativa L.).</title>
        <authorList>
            <person name="Li C."/>
        </authorList>
    </citation>
    <scope>NUCLEOTIDE SEQUENCE [LARGE SCALE GENOMIC DNA]</scope>
    <source>
        <strain evidence="3 4">NEAU-C40</strain>
    </source>
</reference>
<dbReference type="SUPFAM" id="SSF51735">
    <property type="entry name" value="NAD(P)-binding Rossmann-fold domains"/>
    <property type="match status" value="1"/>
</dbReference>
<dbReference type="RefSeq" id="WP_136729931.1">
    <property type="nucleotide sequence ID" value="NZ_SUMC01000105.1"/>
</dbReference>
<dbReference type="OrthoDB" id="7064009at2"/>
<keyword evidence="4" id="KW-1185">Reference proteome</keyword>
<dbReference type="Proteomes" id="UP000305778">
    <property type="component" value="Unassembled WGS sequence"/>
</dbReference>
<dbReference type="Gene3D" id="3.40.50.720">
    <property type="entry name" value="NAD(P)-binding Rossmann-like Domain"/>
    <property type="match status" value="1"/>
</dbReference>
<dbReference type="InterPro" id="IPR036291">
    <property type="entry name" value="NAD(P)-bd_dom_sf"/>
</dbReference>
<proteinExistence type="inferred from homology"/>
<dbReference type="Pfam" id="PF00106">
    <property type="entry name" value="adh_short"/>
    <property type="match status" value="1"/>
</dbReference>
<comment type="similarity">
    <text evidence="1">Belongs to the short-chain dehydrogenases/reductases (SDR) family.</text>
</comment>
<organism evidence="3 4">
    <name type="scientific">Actinacidiphila oryziradicis</name>
    <dbReference type="NCBI Taxonomy" id="2571141"/>
    <lineage>
        <taxon>Bacteria</taxon>
        <taxon>Bacillati</taxon>
        <taxon>Actinomycetota</taxon>
        <taxon>Actinomycetes</taxon>
        <taxon>Kitasatosporales</taxon>
        <taxon>Streptomycetaceae</taxon>
        <taxon>Actinacidiphila</taxon>
    </lineage>
</organism>
<protein>
    <submittedName>
        <fullName evidence="3">SDR family NAD(P)-dependent oxidoreductase</fullName>
    </submittedName>
</protein>
<dbReference type="AlphaFoldDB" id="A0A4U0RVC3"/>
<gene>
    <name evidence="3" type="ORF">FCI23_45625</name>
</gene>
<evidence type="ECO:0000313" key="4">
    <source>
        <dbReference type="Proteomes" id="UP000305778"/>
    </source>
</evidence>
<evidence type="ECO:0000313" key="3">
    <source>
        <dbReference type="EMBL" id="TJZ99467.1"/>
    </source>
</evidence>
<evidence type="ECO:0000256" key="2">
    <source>
        <dbReference type="ARBA" id="ARBA00023002"/>
    </source>
</evidence>
<dbReference type="PANTHER" id="PTHR43669:SF14">
    <property type="entry name" value="OXIDOREDUCTASE"/>
    <property type="match status" value="1"/>
</dbReference>
<dbReference type="CDD" id="cd05233">
    <property type="entry name" value="SDR_c"/>
    <property type="match status" value="1"/>
</dbReference>
<keyword evidence="2" id="KW-0560">Oxidoreductase</keyword>
<evidence type="ECO:0000256" key="1">
    <source>
        <dbReference type="ARBA" id="ARBA00006484"/>
    </source>
</evidence>
<dbReference type="InterPro" id="IPR002347">
    <property type="entry name" value="SDR_fam"/>
</dbReference>
<accession>A0A4U0RVC3</accession>
<dbReference type="EMBL" id="SUMC01000105">
    <property type="protein sequence ID" value="TJZ99467.1"/>
    <property type="molecule type" value="Genomic_DNA"/>
</dbReference>
<name>A0A4U0RVC3_9ACTN</name>
<dbReference type="GO" id="GO:0016491">
    <property type="term" value="F:oxidoreductase activity"/>
    <property type="evidence" value="ECO:0007669"/>
    <property type="project" value="UniProtKB-KW"/>
</dbReference>
<sequence>MRELTDHTIVVCGGGAGIGAATAIRLAHEGAGIVVGDVNSAGTKRTAGTINDAGGTAIGVEFDLADDASVDALIDRAVSEWGTVHGLFNCGADVSPQNIGRDTHLLDADFAVWRRTMEVNGHRGRRRVPVLRRCRSPKAP</sequence>
<comment type="caution">
    <text evidence="3">The sequence shown here is derived from an EMBL/GenBank/DDBJ whole genome shotgun (WGS) entry which is preliminary data.</text>
</comment>
<dbReference type="PANTHER" id="PTHR43669">
    <property type="entry name" value="5-KETO-D-GLUCONATE 5-REDUCTASE"/>
    <property type="match status" value="1"/>
</dbReference>